<keyword evidence="4 7" id="KW-0732">Signal</keyword>
<dbReference type="RefSeq" id="WP_239040407.1">
    <property type="nucleotide sequence ID" value="NZ_BAAAEY010000003.1"/>
</dbReference>
<keyword evidence="9" id="KW-0282">Flagellum</keyword>
<evidence type="ECO:0000259" key="8">
    <source>
        <dbReference type="SMART" id="SM00858"/>
    </source>
</evidence>
<reference evidence="9 10" key="1">
    <citation type="submission" date="2017-05" db="EMBL/GenBank/DDBJ databases">
        <authorList>
            <person name="Varghese N."/>
            <person name="Submissions S."/>
        </authorList>
    </citation>
    <scope>NUCLEOTIDE SEQUENCE [LARGE SCALE GENOMIC DNA]</scope>
    <source>
        <strain evidence="9 10">CGMCC 1.7287</strain>
    </source>
</reference>
<dbReference type="PANTHER" id="PTHR36307">
    <property type="entry name" value="FLAGELLA BASAL BODY P-RING FORMATION PROTEIN FLGA"/>
    <property type="match status" value="1"/>
</dbReference>
<proteinExistence type="inferred from homology"/>
<dbReference type="InterPro" id="IPR039246">
    <property type="entry name" value="Flagellar_FlgA"/>
</dbReference>
<evidence type="ECO:0000313" key="10">
    <source>
        <dbReference type="Proteomes" id="UP001159257"/>
    </source>
</evidence>
<dbReference type="Gene3D" id="2.30.30.760">
    <property type="match status" value="1"/>
</dbReference>
<feature type="signal peptide" evidence="7">
    <location>
        <begin position="1"/>
        <end position="27"/>
    </location>
</feature>
<feature type="chain" id="PRO_5044971665" description="Flagella basal body P-ring formation protein FlgA" evidence="7">
    <location>
        <begin position="28"/>
        <end position="234"/>
    </location>
</feature>
<keyword evidence="9" id="KW-0966">Cell projection</keyword>
<keyword evidence="5 7" id="KW-0574">Periplasm</keyword>
<evidence type="ECO:0000256" key="3">
    <source>
        <dbReference type="ARBA" id="ARBA00014754"/>
    </source>
</evidence>
<name>A0ABY1RYN2_9GAMM</name>
<comment type="function">
    <text evidence="6 7">Involved in the assembly process of the P-ring formation. It may associate with FlgF on the rod constituting a structure essential for the P-ring assembly or may act as a modulator protein for the P-ring assembly.</text>
</comment>
<dbReference type="CDD" id="cd11614">
    <property type="entry name" value="SAF_CpaB_FlgA_like"/>
    <property type="match status" value="1"/>
</dbReference>
<evidence type="ECO:0000256" key="2">
    <source>
        <dbReference type="ARBA" id="ARBA00010474"/>
    </source>
</evidence>
<dbReference type="InterPro" id="IPR041231">
    <property type="entry name" value="FlgA_N"/>
</dbReference>
<sequence>MNKHTLTSVAAVFAITCALFHSFSARADNPSTQITQQVTDAIKQHFGEKVPDSRVEVQLNPISSQLNFPPCGHPLNVNLPFSSGSRITAKVGCSQPRWSLFVTGQVQVFKPVVMAATPIVKGSQIRASMLQLQERDVTSLGGDYFQRQQDVSGRMARINISTDTVITPRMLTLAHAVDRGDPVIIEARRGSVLIRTEGTAQDQGRIGDTIDVTNNRSGNRIRAQVTGPGRVQVP</sequence>
<dbReference type="PANTHER" id="PTHR36307:SF1">
    <property type="entry name" value="FLAGELLA BASAL BODY P-RING FORMATION PROTEIN FLGA"/>
    <property type="match status" value="1"/>
</dbReference>
<feature type="domain" description="SAF" evidence="8">
    <location>
        <begin position="110"/>
        <end position="172"/>
    </location>
</feature>
<evidence type="ECO:0000256" key="7">
    <source>
        <dbReference type="RuleBase" id="RU362063"/>
    </source>
</evidence>
<protein>
    <recommendedName>
        <fullName evidence="3 7">Flagella basal body P-ring formation protein FlgA</fullName>
    </recommendedName>
</protein>
<evidence type="ECO:0000313" key="9">
    <source>
        <dbReference type="EMBL" id="SMR73335.1"/>
    </source>
</evidence>
<keyword evidence="10" id="KW-1185">Reference proteome</keyword>
<dbReference type="EMBL" id="FXWV01000003">
    <property type="protein sequence ID" value="SMR73335.1"/>
    <property type="molecule type" value="Genomic_DNA"/>
</dbReference>
<comment type="similarity">
    <text evidence="2 7">Belongs to the FlgA family.</text>
</comment>
<dbReference type="Pfam" id="PF17656">
    <property type="entry name" value="ChapFlgA_N"/>
    <property type="match status" value="1"/>
</dbReference>
<evidence type="ECO:0000256" key="6">
    <source>
        <dbReference type="ARBA" id="ARBA00025643"/>
    </source>
</evidence>
<evidence type="ECO:0000256" key="1">
    <source>
        <dbReference type="ARBA" id="ARBA00004418"/>
    </source>
</evidence>
<dbReference type="Gene3D" id="3.90.1210.10">
    <property type="entry name" value="Antifreeze-like/N-acetylneuraminic acid synthase C-terminal domain"/>
    <property type="match status" value="1"/>
</dbReference>
<keyword evidence="7" id="KW-1005">Bacterial flagellum biogenesis</keyword>
<comment type="caution">
    <text evidence="9">The sequence shown here is derived from an EMBL/GenBank/DDBJ whole genome shotgun (WGS) entry which is preliminary data.</text>
</comment>
<evidence type="ECO:0000256" key="4">
    <source>
        <dbReference type="ARBA" id="ARBA00022729"/>
    </source>
</evidence>
<dbReference type="SMART" id="SM00858">
    <property type="entry name" value="SAF"/>
    <property type="match status" value="1"/>
</dbReference>
<dbReference type="InterPro" id="IPR013974">
    <property type="entry name" value="SAF"/>
</dbReference>
<keyword evidence="9" id="KW-0969">Cilium</keyword>
<organism evidence="9 10">
    <name type="scientific">Marinobacterium sediminicola</name>
    <dbReference type="NCBI Taxonomy" id="518898"/>
    <lineage>
        <taxon>Bacteria</taxon>
        <taxon>Pseudomonadati</taxon>
        <taxon>Pseudomonadota</taxon>
        <taxon>Gammaproteobacteria</taxon>
        <taxon>Oceanospirillales</taxon>
        <taxon>Oceanospirillaceae</taxon>
        <taxon>Marinobacterium</taxon>
    </lineage>
</organism>
<dbReference type="NCBIfam" id="TIGR03170">
    <property type="entry name" value="flgA_cterm"/>
    <property type="match status" value="1"/>
</dbReference>
<dbReference type="Proteomes" id="UP001159257">
    <property type="component" value="Unassembled WGS sequence"/>
</dbReference>
<evidence type="ECO:0000256" key="5">
    <source>
        <dbReference type="ARBA" id="ARBA00022764"/>
    </source>
</evidence>
<accession>A0ABY1RYN2</accession>
<gene>
    <name evidence="9" type="ORF">SAMN04487964_103278</name>
</gene>
<dbReference type="Pfam" id="PF13144">
    <property type="entry name" value="ChapFlgA"/>
    <property type="match status" value="1"/>
</dbReference>
<comment type="subcellular location">
    <subcellularLocation>
        <location evidence="1 7">Periplasm</location>
    </subcellularLocation>
</comment>
<dbReference type="InterPro" id="IPR017585">
    <property type="entry name" value="SAF_FlgA"/>
</dbReference>